<evidence type="ECO:0000256" key="1">
    <source>
        <dbReference type="ARBA" id="ARBA00004202"/>
    </source>
</evidence>
<dbReference type="SUPFAM" id="SSF52540">
    <property type="entry name" value="P-loop containing nucleoside triphosphate hydrolases"/>
    <property type="match status" value="1"/>
</dbReference>
<dbReference type="InterPro" id="IPR027417">
    <property type="entry name" value="P-loop_NTPase"/>
</dbReference>
<dbReference type="AlphaFoldDB" id="A0AAU8DJV2"/>
<dbReference type="InterPro" id="IPR003593">
    <property type="entry name" value="AAA+_ATPase"/>
</dbReference>
<evidence type="ECO:0000256" key="6">
    <source>
        <dbReference type="ARBA" id="ARBA00022967"/>
    </source>
</evidence>
<evidence type="ECO:0000256" key="2">
    <source>
        <dbReference type="ARBA" id="ARBA00008936"/>
    </source>
</evidence>
<evidence type="ECO:0000256" key="4">
    <source>
        <dbReference type="ARBA" id="ARBA00022741"/>
    </source>
</evidence>
<sequence>MSTAIADSSTHADSTTAGRVVRIIGPVVDVEFPRGQVPALFNALHVDIDGGGIKRTLTLEVSLHLGDDVVRCISMQPTDGLVRGVPVQDTGQSITVPVGDQVKGHVFNALGVCLDEPGKGEDGVRWSIHRKPPPFDQLEGKTEQLVTGIKVIDLLTPYVQGGKIGLFGGAGVGKTVLIQEMITRVAKNFGGTSVFAGVGERTREGNDLIAEMTDSGVIKDTALVFGQMDEPPGTRMRVALSALTMAEYFRDEQNQDVLLFIDNIFRFTQAGSEVSTLLGRMPSAVGYQPTLADEMGELQERITSTRGRSITSLQAIYVPADDYTDPAPATTFAHLDATTELDRAITEKGIYPAVNPLSSSSRILDPQFVGDEHYRVAQEVKRILQKYKELQDIIAILGMDELSEEDKLVVGRARRMERFLGQNFFVAKQFTGMDGSYVELDETIQAFDDIAKGKYDNIPEQAFLNVGGMDDVQAKAKQLEG</sequence>
<keyword evidence="9 13" id="KW-0139">CF(1)</keyword>
<dbReference type="SMART" id="SM00382">
    <property type="entry name" value="AAA"/>
    <property type="match status" value="1"/>
</dbReference>
<evidence type="ECO:0000256" key="10">
    <source>
        <dbReference type="ARBA" id="ARBA00023310"/>
    </source>
</evidence>
<dbReference type="GO" id="GO:0005886">
    <property type="term" value="C:plasma membrane"/>
    <property type="evidence" value="ECO:0007669"/>
    <property type="project" value="UniProtKB-SubCell"/>
</dbReference>
<gene>
    <name evidence="13 15" type="primary">atpD</name>
    <name evidence="15" type="ORF">ABLG96_12235</name>
</gene>
<dbReference type="Pfam" id="PF22919">
    <property type="entry name" value="ATP-synt_VA_C"/>
    <property type="match status" value="1"/>
</dbReference>
<proteinExistence type="inferred from homology"/>
<evidence type="ECO:0000256" key="9">
    <source>
        <dbReference type="ARBA" id="ARBA00023196"/>
    </source>
</evidence>
<dbReference type="CDD" id="cd01133">
    <property type="entry name" value="F1-ATPase_beta_CD"/>
    <property type="match status" value="1"/>
</dbReference>
<dbReference type="Gene3D" id="3.40.50.300">
    <property type="entry name" value="P-loop containing nucleotide triphosphate hydrolases"/>
    <property type="match status" value="1"/>
</dbReference>
<dbReference type="SUPFAM" id="SSF47917">
    <property type="entry name" value="C-terminal domain of alpha and beta subunits of F1 ATP synthase"/>
    <property type="match status" value="1"/>
</dbReference>
<evidence type="ECO:0000256" key="5">
    <source>
        <dbReference type="ARBA" id="ARBA00022840"/>
    </source>
</evidence>
<dbReference type="FunFam" id="3.40.50.300:FF:000004">
    <property type="entry name" value="ATP synthase subunit beta"/>
    <property type="match status" value="1"/>
</dbReference>
<dbReference type="InterPro" id="IPR004100">
    <property type="entry name" value="ATPase_F1/V1/A1_a/bsu_N"/>
</dbReference>
<dbReference type="InterPro" id="IPR055190">
    <property type="entry name" value="ATP-synt_VA_C"/>
</dbReference>
<dbReference type="HAMAP" id="MF_01347">
    <property type="entry name" value="ATP_synth_beta_bact"/>
    <property type="match status" value="1"/>
</dbReference>
<dbReference type="FunFam" id="2.40.10.170:FF:000005">
    <property type="entry name" value="ATP synthase subunit beta"/>
    <property type="match status" value="1"/>
</dbReference>
<evidence type="ECO:0000313" key="15">
    <source>
        <dbReference type="EMBL" id="XCG62050.1"/>
    </source>
</evidence>
<dbReference type="CDD" id="cd18110">
    <property type="entry name" value="ATP-synt_F1_beta_C"/>
    <property type="match status" value="1"/>
</dbReference>
<evidence type="ECO:0000256" key="11">
    <source>
        <dbReference type="ARBA" id="ARBA00052325"/>
    </source>
</evidence>
<dbReference type="FunFam" id="1.10.1140.10:FF:000001">
    <property type="entry name" value="ATP synthase subunit beta"/>
    <property type="match status" value="1"/>
</dbReference>
<reference evidence="15" key="1">
    <citation type="submission" date="2024-05" db="EMBL/GenBank/DDBJ databases">
        <authorList>
            <person name="Cai S.Y."/>
            <person name="Jin L.M."/>
            <person name="Li H.R."/>
        </authorList>
    </citation>
    <scope>NUCLEOTIDE SEQUENCE</scope>
    <source>
        <strain evidence="15">A5-74</strain>
    </source>
</reference>
<comment type="similarity">
    <text evidence="2 13">Belongs to the ATPase alpha/beta chains family.</text>
</comment>
<dbReference type="GO" id="GO:0046962">
    <property type="term" value="F:sodium-transporting ATPase activity, rotational mechanism"/>
    <property type="evidence" value="ECO:0007669"/>
    <property type="project" value="UniProtKB-EC"/>
</dbReference>
<keyword evidence="4 13" id="KW-0547">Nucleotide-binding</keyword>
<keyword evidence="13" id="KW-0375">Hydrogen ion transport</keyword>
<keyword evidence="5 13" id="KW-0067">ATP-binding</keyword>
<dbReference type="Gene3D" id="1.10.1140.10">
    <property type="entry name" value="Bovine Mitochondrial F1-atpase, Atp Synthase Beta Chain, Chain D, domain 3"/>
    <property type="match status" value="1"/>
</dbReference>
<dbReference type="Pfam" id="PF02874">
    <property type="entry name" value="ATP-synt_ab_N"/>
    <property type="match status" value="1"/>
</dbReference>
<keyword evidence="13" id="KW-1003">Cell membrane</keyword>
<dbReference type="RefSeq" id="WP_353647665.1">
    <property type="nucleotide sequence ID" value="NZ_CP159218.1"/>
</dbReference>
<comment type="catalytic activity">
    <reaction evidence="11">
        <text>4 Na(+)(in) + ATP + H2O = 4 Na(+)(out) + ADP + phosphate + H(+)</text>
        <dbReference type="Rhea" id="RHEA:58156"/>
        <dbReference type="ChEBI" id="CHEBI:15377"/>
        <dbReference type="ChEBI" id="CHEBI:15378"/>
        <dbReference type="ChEBI" id="CHEBI:29101"/>
        <dbReference type="ChEBI" id="CHEBI:30616"/>
        <dbReference type="ChEBI" id="CHEBI:43474"/>
        <dbReference type="ChEBI" id="CHEBI:456216"/>
        <dbReference type="EC" id="7.2.2.1"/>
    </reaction>
</comment>
<dbReference type="NCBIfam" id="TIGR01039">
    <property type="entry name" value="atpD"/>
    <property type="match status" value="1"/>
</dbReference>
<evidence type="ECO:0000256" key="7">
    <source>
        <dbReference type="ARBA" id="ARBA00023065"/>
    </source>
</evidence>
<dbReference type="Pfam" id="PF00006">
    <property type="entry name" value="ATP-synt_ab"/>
    <property type="match status" value="1"/>
</dbReference>
<feature type="domain" description="AAA+ ATPase" evidence="14">
    <location>
        <begin position="160"/>
        <end position="424"/>
    </location>
</feature>
<dbReference type="InterPro" id="IPR050053">
    <property type="entry name" value="ATPase_alpha/beta_chains"/>
</dbReference>
<dbReference type="InterPro" id="IPR005722">
    <property type="entry name" value="ATP_synth_F1_bsu"/>
</dbReference>
<dbReference type="InterPro" id="IPR024034">
    <property type="entry name" value="ATPase_F1/V1_b/a_C"/>
</dbReference>
<keyword evidence="3 13" id="KW-0813">Transport</keyword>
<keyword evidence="6 13" id="KW-1278">Translocase</keyword>
<evidence type="ECO:0000256" key="12">
    <source>
        <dbReference type="ARBA" id="ARBA00059242"/>
    </source>
</evidence>
<keyword evidence="7 13" id="KW-0406">Ion transport</keyword>
<comment type="subcellular location">
    <subcellularLocation>
        <location evidence="1 13">Cell membrane</location>
        <topology evidence="1 13">Peripheral membrane protein</topology>
    </subcellularLocation>
</comment>
<keyword evidence="8 13" id="KW-0472">Membrane</keyword>
<dbReference type="GO" id="GO:0005524">
    <property type="term" value="F:ATP binding"/>
    <property type="evidence" value="ECO:0007669"/>
    <property type="project" value="UniProtKB-UniRule"/>
</dbReference>
<feature type="binding site" evidence="13">
    <location>
        <begin position="168"/>
        <end position="175"/>
    </location>
    <ligand>
        <name>ATP</name>
        <dbReference type="ChEBI" id="CHEBI:30616"/>
    </ligand>
</feature>
<dbReference type="EMBL" id="CP159218">
    <property type="protein sequence ID" value="XCG62050.1"/>
    <property type="molecule type" value="Genomic_DNA"/>
</dbReference>
<dbReference type="InterPro" id="IPR036121">
    <property type="entry name" value="ATPase_F1/V1/A1_a/bsu_N_sf"/>
</dbReference>
<dbReference type="PANTHER" id="PTHR15184">
    <property type="entry name" value="ATP SYNTHASE"/>
    <property type="match status" value="1"/>
</dbReference>
<name>A0AAU8DJV2_9ACTN</name>
<evidence type="ECO:0000256" key="8">
    <source>
        <dbReference type="ARBA" id="ARBA00023136"/>
    </source>
</evidence>
<dbReference type="CDD" id="cd18115">
    <property type="entry name" value="ATP-synt_F1_beta_N"/>
    <property type="match status" value="1"/>
</dbReference>
<comment type="catalytic activity">
    <reaction evidence="13">
        <text>ATP + H2O + 4 H(+)(in) = ADP + phosphate + 5 H(+)(out)</text>
        <dbReference type="Rhea" id="RHEA:57720"/>
        <dbReference type="ChEBI" id="CHEBI:15377"/>
        <dbReference type="ChEBI" id="CHEBI:15378"/>
        <dbReference type="ChEBI" id="CHEBI:30616"/>
        <dbReference type="ChEBI" id="CHEBI:43474"/>
        <dbReference type="ChEBI" id="CHEBI:456216"/>
        <dbReference type="EC" id="7.1.2.2"/>
    </reaction>
</comment>
<comment type="function">
    <text evidence="13">Produces ATP from ADP in the presence of a proton gradient across the membrane. The catalytic sites are hosted primarily by the beta subunits.</text>
</comment>
<evidence type="ECO:0000259" key="14">
    <source>
        <dbReference type="SMART" id="SM00382"/>
    </source>
</evidence>
<accession>A0AAU8DJV2</accession>
<dbReference type="Gene3D" id="2.40.10.170">
    <property type="match status" value="1"/>
</dbReference>
<dbReference type="EC" id="7.1.2.2" evidence="13"/>
<comment type="function">
    <text evidence="12">Produces ATP from ADP in the presence of a sodium ion gradient across the membrane. The beta chain is the catalytic subunit.</text>
</comment>
<evidence type="ECO:0000256" key="3">
    <source>
        <dbReference type="ARBA" id="ARBA00022448"/>
    </source>
</evidence>
<dbReference type="GO" id="GO:0045259">
    <property type="term" value="C:proton-transporting ATP synthase complex"/>
    <property type="evidence" value="ECO:0007669"/>
    <property type="project" value="UniProtKB-KW"/>
</dbReference>
<organism evidence="15">
    <name type="scientific">Nakamurella sp. A5-74</name>
    <dbReference type="NCBI Taxonomy" id="3158264"/>
    <lineage>
        <taxon>Bacteria</taxon>
        <taxon>Bacillati</taxon>
        <taxon>Actinomycetota</taxon>
        <taxon>Actinomycetes</taxon>
        <taxon>Nakamurellales</taxon>
        <taxon>Nakamurellaceae</taxon>
        <taxon>Nakamurella</taxon>
    </lineage>
</organism>
<evidence type="ECO:0000256" key="13">
    <source>
        <dbReference type="HAMAP-Rule" id="MF_01347"/>
    </source>
</evidence>
<dbReference type="PANTHER" id="PTHR15184:SF71">
    <property type="entry name" value="ATP SYNTHASE SUBUNIT BETA, MITOCHONDRIAL"/>
    <property type="match status" value="1"/>
</dbReference>
<protein>
    <recommendedName>
        <fullName evidence="13">ATP synthase subunit beta</fullName>
        <ecNumber evidence="13">7.1.2.2</ecNumber>
    </recommendedName>
    <alternativeName>
        <fullName evidence="13">ATP synthase F1 sector subunit beta</fullName>
    </alternativeName>
    <alternativeName>
        <fullName evidence="13">F-ATPase subunit beta</fullName>
    </alternativeName>
</protein>
<dbReference type="SUPFAM" id="SSF50615">
    <property type="entry name" value="N-terminal domain of alpha and beta subunits of F1 ATP synthase"/>
    <property type="match status" value="1"/>
</dbReference>
<keyword evidence="10 13" id="KW-0066">ATP synthesis</keyword>
<dbReference type="GO" id="GO:0046933">
    <property type="term" value="F:proton-transporting ATP synthase activity, rotational mechanism"/>
    <property type="evidence" value="ECO:0007669"/>
    <property type="project" value="UniProtKB-UniRule"/>
</dbReference>
<dbReference type="InterPro" id="IPR000194">
    <property type="entry name" value="ATPase_F1/V1/A1_a/bsu_nucl-bd"/>
</dbReference>